<dbReference type="Proteomes" id="UP000256838">
    <property type="component" value="Unassembled WGS sequence"/>
</dbReference>
<gene>
    <name evidence="1" type="ORF">DWV00_11720</name>
</gene>
<dbReference type="RefSeq" id="WP_115533728.1">
    <property type="nucleotide sequence ID" value="NZ_QRGA01000006.1"/>
</dbReference>
<dbReference type="AlphaFoldDB" id="A0A3D8K2W9"/>
<name>A0A3D8K2W9_9BURK</name>
<sequence>MPEVCSHLWIEAQVRQYLATGDYDGFFIDWPGSSVVDAATRATQRLRAALVEATLREARCFERPVPLPTPIDPWLRDKFGSMVEGFFTVQERDCVLDALVRGVVFLTPHNIVDVLTTEPWLSTAWRLANLYLNSLGASRLGSNADDLVGLSQDTTCYVSLAYFDETDPFADFVVHEAAHVLHNCRRTSIGLPERRQCPTPLDIAFHQRETFAYACEAYSRILAMTQGREARQAALERHMASELPPDERVDHGQYLAILAEAVHARNGWRCIWKRCAP</sequence>
<protein>
    <submittedName>
        <fullName evidence="1">Uncharacterized protein</fullName>
    </submittedName>
</protein>
<organism evidence="1 2">
    <name type="scientific">Trinickia dinghuensis</name>
    <dbReference type="NCBI Taxonomy" id="2291023"/>
    <lineage>
        <taxon>Bacteria</taxon>
        <taxon>Pseudomonadati</taxon>
        <taxon>Pseudomonadota</taxon>
        <taxon>Betaproteobacteria</taxon>
        <taxon>Burkholderiales</taxon>
        <taxon>Burkholderiaceae</taxon>
        <taxon>Trinickia</taxon>
    </lineage>
</organism>
<dbReference type="OrthoDB" id="8523530at2"/>
<evidence type="ECO:0000313" key="1">
    <source>
        <dbReference type="EMBL" id="RDU98911.1"/>
    </source>
</evidence>
<accession>A0A3D8K2W9</accession>
<dbReference type="EMBL" id="QRGA01000006">
    <property type="protein sequence ID" value="RDU98911.1"/>
    <property type="molecule type" value="Genomic_DNA"/>
</dbReference>
<reference evidence="1 2" key="1">
    <citation type="submission" date="2018-08" db="EMBL/GenBank/DDBJ databases">
        <title>Paraburkholderia sp. DHOM06 isolated from forest soil.</title>
        <authorList>
            <person name="Gao Z.-H."/>
            <person name="Qiu L.-H."/>
        </authorList>
    </citation>
    <scope>NUCLEOTIDE SEQUENCE [LARGE SCALE GENOMIC DNA]</scope>
    <source>
        <strain evidence="1 2">DHOM06</strain>
    </source>
</reference>
<proteinExistence type="predicted"/>
<evidence type="ECO:0000313" key="2">
    <source>
        <dbReference type="Proteomes" id="UP000256838"/>
    </source>
</evidence>
<keyword evidence="2" id="KW-1185">Reference proteome</keyword>
<comment type="caution">
    <text evidence="1">The sequence shown here is derived from an EMBL/GenBank/DDBJ whole genome shotgun (WGS) entry which is preliminary data.</text>
</comment>